<dbReference type="InterPro" id="IPR056160">
    <property type="entry name" value="WD_LRWD1"/>
</dbReference>
<dbReference type="AlphaFoldDB" id="A0A1A8I7M1"/>
<feature type="compositionally biased region" description="Polar residues" evidence="6">
    <location>
        <begin position="279"/>
        <end position="290"/>
    </location>
</feature>
<dbReference type="PANTHER" id="PTHR24370:SF10">
    <property type="entry name" value="LEUCINE-RICH REPEAT AND WD REPEAT-CONTAINING PROTEIN 1"/>
    <property type="match status" value="1"/>
</dbReference>
<dbReference type="InterPro" id="IPR036322">
    <property type="entry name" value="WD40_repeat_dom_sf"/>
</dbReference>
<dbReference type="Gene3D" id="2.130.10.10">
    <property type="entry name" value="YVTN repeat-like/Quinoprotein amine dehydrogenase"/>
    <property type="match status" value="1"/>
</dbReference>
<evidence type="ECO:0000256" key="2">
    <source>
        <dbReference type="ARBA" id="ARBA00004300"/>
    </source>
</evidence>
<dbReference type="EMBL" id="HAED01006850">
    <property type="protein sequence ID" value="SBQ92978.1"/>
    <property type="molecule type" value="Transcribed_RNA"/>
</dbReference>
<evidence type="ECO:0000256" key="3">
    <source>
        <dbReference type="ARBA" id="ARBA00022490"/>
    </source>
</evidence>
<dbReference type="SUPFAM" id="SSF52058">
    <property type="entry name" value="L domain-like"/>
    <property type="match status" value="1"/>
</dbReference>
<comment type="subcellular location">
    <subcellularLocation>
        <location evidence="2">Cytoplasm</location>
        <location evidence="2">Cytoskeleton</location>
        <location evidence="2">Microtubule organizing center</location>
        <location evidence="2">Centrosome</location>
    </subcellularLocation>
    <subcellularLocation>
        <location evidence="1">Nucleus</location>
    </subcellularLocation>
</comment>
<dbReference type="GO" id="GO:0071169">
    <property type="term" value="P:establishment of protein localization to chromatin"/>
    <property type="evidence" value="ECO:0007669"/>
    <property type="project" value="TreeGrafter"/>
</dbReference>
<keyword evidence="5" id="KW-0539">Nucleus</keyword>
<feature type="domain" description="Leucine-rich repeat and WD repeat-containing protein 1 LRR" evidence="7">
    <location>
        <begin position="7"/>
        <end position="197"/>
    </location>
</feature>
<keyword evidence="3" id="KW-0963">Cytoplasm</keyword>
<dbReference type="InterPro" id="IPR001611">
    <property type="entry name" value="Leu-rich_rpt"/>
</dbReference>
<keyword evidence="4" id="KW-0206">Cytoskeleton</keyword>
<reference evidence="9" key="1">
    <citation type="submission" date="2016-05" db="EMBL/GenBank/DDBJ databases">
        <authorList>
            <person name="Lavstsen T."/>
            <person name="Jespersen J.S."/>
        </authorList>
    </citation>
    <scope>NUCLEOTIDE SEQUENCE</scope>
    <source>
        <tissue evidence="9">Brain</tissue>
    </source>
</reference>
<protein>
    <submittedName>
        <fullName evidence="9">Leucine-rich repeats and WD repeat domain containing 1</fullName>
    </submittedName>
</protein>
<evidence type="ECO:0000256" key="5">
    <source>
        <dbReference type="ARBA" id="ARBA00023242"/>
    </source>
</evidence>
<evidence type="ECO:0000256" key="1">
    <source>
        <dbReference type="ARBA" id="ARBA00004123"/>
    </source>
</evidence>
<evidence type="ECO:0000259" key="7">
    <source>
        <dbReference type="Pfam" id="PF23211"/>
    </source>
</evidence>
<dbReference type="InterPro" id="IPR015943">
    <property type="entry name" value="WD40/YVTN_repeat-like_dom_sf"/>
</dbReference>
<evidence type="ECO:0000256" key="6">
    <source>
        <dbReference type="SAM" id="MobiDB-lite"/>
    </source>
</evidence>
<reference evidence="9" key="2">
    <citation type="submission" date="2016-06" db="EMBL/GenBank/DDBJ databases">
        <title>The genome of a short-lived fish provides insights into sex chromosome evolution and the genetic control of aging.</title>
        <authorList>
            <person name="Reichwald K."/>
            <person name="Felder M."/>
            <person name="Petzold A."/>
            <person name="Koch P."/>
            <person name="Groth M."/>
            <person name="Platzer M."/>
        </authorList>
    </citation>
    <scope>NUCLEOTIDE SEQUENCE</scope>
    <source>
        <tissue evidence="9">Brain</tissue>
    </source>
</reference>
<feature type="domain" description="Leucine-rich repeat and WD repeat-containing protein 1 WD" evidence="8">
    <location>
        <begin position="376"/>
        <end position="487"/>
    </location>
</feature>
<evidence type="ECO:0000313" key="9">
    <source>
        <dbReference type="EMBL" id="SBQ92978.1"/>
    </source>
</evidence>
<dbReference type="InterPro" id="IPR032675">
    <property type="entry name" value="LRR_dom_sf"/>
</dbReference>
<name>A0A1A8I7M1_NOTKU</name>
<gene>
    <name evidence="9" type="primary">LRWD1</name>
</gene>
<dbReference type="PROSITE" id="PS51450">
    <property type="entry name" value="LRR"/>
    <property type="match status" value="2"/>
</dbReference>
<dbReference type="PANTHER" id="PTHR24370">
    <property type="entry name" value="OPTICIN"/>
    <property type="match status" value="1"/>
</dbReference>
<dbReference type="GO" id="GO:0005664">
    <property type="term" value="C:nuclear origin of replication recognition complex"/>
    <property type="evidence" value="ECO:0007669"/>
    <property type="project" value="TreeGrafter"/>
</dbReference>
<proteinExistence type="predicted"/>
<dbReference type="GO" id="GO:0003682">
    <property type="term" value="F:chromatin binding"/>
    <property type="evidence" value="ECO:0007669"/>
    <property type="project" value="TreeGrafter"/>
</dbReference>
<feature type="region of interest" description="Disordered" evidence="6">
    <location>
        <begin position="255"/>
        <end position="316"/>
    </location>
</feature>
<sequence>MENVTEKLLLEKGSPKTNKLEQIKTLNLSKMALKHGDLPVKLLSRLQSLERWDLSGNRLQELPKNLKLPALRYLDLTNNQMEDVTTLESLSSLEELKMDDNFYITISDSYKLMVLLPKLRIYNNKDVSTTASHLRYVFSDNLRTRIVTVWERSFSLPDPITAGKMSALEKNFVNAARHQVKFGPSSVSDFTKWRVEILAKEHLRSLTQPKEDFIPKESAEATKNCIISSPSKRKQTKLVTDDKIILTPRKKLRVNPLESSAAEDSPRKSRRVSLRTDGAVSTPTRGQARTETPRKRSKSQQLEEEEVRVEQKKEVGKTKQLHRNQYTLPIIKICTKSQQPVHLKPLHVLQCHSKQDSSGDFSTQLWSRTRSQRPNKESRSVCAVVLAELQWASTNIPYLALNTCPGRAYIACGDDKGRIWTYHITSLPKNSFQIGKPIPPTQVLEWPSPTRKGLGQTEGPSINSVAMDPELRYLVALTDKNMVIVWRREESS</sequence>
<accession>A0A1A8I7M1</accession>
<dbReference type="SUPFAM" id="SSF50978">
    <property type="entry name" value="WD40 repeat-like"/>
    <property type="match status" value="1"/>
</dbReference>
<evidence type="ECO:0000256" key="4">
    <source>
        <dbReference type="ARBA" id="ARBA00023212"/>
    </source>
</evidence>
<dbReference type="GO" id="GO:0005813">
    <property type="term" value="C:centrosome"/>
    <property type="evidence" value="ECO:0007669"/>
    <property type="project" value="UniProtKB-SubCell"/>
</dbReference>
<dbReference type="InterPro" id="IPR056363">
    <property type="entry name" value="LRR_LRWD1_dom"/>
</dbReference>
<organism evidence="9">
    <name type="scientific">Nothobranchius kuhntae</name>
    <name type="common">Beira killifish</name>
    <dbReference type="NCBI Taxonomy" id="321403"/>
    <lineage>
        <taxon>Eukaryota</taxon>
        <taxon>Metazoa</taxon>
        <taxon>Chordata</taxon>
        <taxon>Craniata</taxon>
        <taxon>Vertebrata</taxon>
        <taxon>Euteleostomi</taxon>
        <taxon>Actinopterygii</taxon>
        <taxon>Neopterygii</taxon>
        <taxon>Teleostei</taxon>
        <taxon>Neoteleostei</taxon>
        <taxon>Acanthomorphata</taxon>
        <taxon>Ovalentaria</taxon>
        <taxon>Atherinomorphae</taxon>
        <taxon>Cyprinodontiformes</taxon>
        <taxon>Nothobranchiidae</taxon>
        <taxon>Nothobranchius</taxon>
    </lineage>
</organism>
<dbReference type="Pfam" id="PF23211">
    <property type="entry name" value="LRR_LRWD1"/>
    <property type="match status" value="1"/>
</dbReference>
<dbReference type="GO" id="GO:0006325">
    <property type="term" value="P:chromatin organization"/>
    <property type="evidence" value="ECO:0007669"/>
    <property type="project" value="TreeGrafter"/>
</dbReference>
<dbReference type="Pfam" id="PF23215">
    <property type="entry name" value="WD_LRWD1"/>
    <property type="match status" value="1"/>
</dbReference>
<evidence type="ECO:0000259" key="8">
    <source>
        <dbReference type="Pfam" id="PF23215"/>
    </source>
</evidence>
<dbReference type="InterPro" id="IPR052489">
    <property type="entry name" value="LRWD1"/>
</dbReference>
<dbReference type="Gene3D" id="3.80.10.10">
    <property type="entry name" value="Ribonuclease Inhibitor"/>
    <property type="match status" value="1"/>
</dbReference>